<dbReference type="EMBL" id="JAWWNJ010000023">
    <property type="protein sequence ID" value="KAK7033031.1"/>
    <property type="molecule type" value="Genomic_DNA"/>
</dbReference>
<proteinExistence type="inferred from homology"/>
<evidence type="ECO:0000313" key="4">
    <source>
        <dbReference type="Proteomes" id="UP001362999"/>
    </source>
</evidence>
<dbReference type="PANTHER" id="PTHR31793">
    <property type="entry name" value="4-HYDROXYBENZOYL-COA THIOESTERASE FAMILY MEMBER"/>
    <property type="match status" value="1"/>
</dbReference>
<comment type="caution">
    <text evidence="3">The sequence shown here is derived from an EMBL/GenBank/DDBJ whole genome shotgun (WGS) entry which is preliminary data.</text>
</comment>
<accession>A0AAW0C5F4</accession>
<gene>
    <name evidence="3" type="ORF">R3P38DRAFT_2920273</name>
</gene>
<dbReference type="InterPro" id="IPR029069">
    <property type="entry name" value="HotDog_dom_sf"/>
</dbReference>
<name>A0AAW0C5F4_9AGAR</name>
<dbReference type="Proteomes" id="UP001362999">
    <property type="component" value="Unassembled WGS sequence"/>
</dbReference>
<dbReference type="SUPFAM" id="SSF54637">
    <property type="entry name" value="Thioesterase/thiol ester dehydrase-isomerase"/>
    <property type="match status" value="1"/>
</dbReference>
<dbReference type="CDD" id="cd00586">
    <property type="entry name" value="4HBT"/>
    <property type="match status" value="1"/>
</dbReference>
<dbReference type="InterPro" id="IPR050563">
    <property type="entry name" value="4-hydroxybenzoyl-CoA_TE"/>
</dbReference>
<evidence type="ECO:0000256" key="2">
    <source>
        <dbReference type="ARBA" id="ARBA00022801"/>
    </source>
</evidence>
<evidence type="ECO:0000256" key="1">
    <source>
        <dbReference type="ARBA" id="ARBA00005953"/>
    </source>
</evidence>
<dbReference type="PANTHER" id="PTHR31793:SF27">
    <property type="entry name" value="NOVEL THIOESTERASE SUPERFAMILY DOMAIN AND SAPOSIN A-TYPE DOMAIN CONTAINING PROTEIN (0610012H03RIK)"/>
    <property type="match status" value="1"/>
</dbReference>
<dbReference type="Pfam" id="PF13279">
    <property type="entry name" value="4HBT_2"/>
    <property type="match status" value="1"/>
</dbReference>
<comment type="similarity">
    <text evidence="1">Belongs to the 4-hydroxybenzoyl-CoA thioesterase family.</text>
</comment>
<sequence>MSQLKSRKRQDYPYFLSYRTRWSDNDQYSHVNNSAYNLWFDSIINTYFIEHCAMDPATTKRMGLVISSTCDFFAPLSFPQIVDLGLRVNKLGNSSMVYETAVFAEGSDVPAAVGTYTLVFVDRATSRSAPMEPQMRQALGRLVLGPESVPAKL</sequence>
<evidence type="ECO:0000313" key="3">
    <source>
        <dbReference type="EMBL" id="KAK7033031.1"/>
    </source>
</evidence>
<dbReference type="GO" id="GO:0047617">
    <property type="term" value="F:fatty acyl-CoA hydrolase activity"/>
    <property type="evidence" value="ECO:0007669"/>
    <property type="project" value="TreeGrafter"/>
</dbReference>
<reference evidence="3 4" key="1">
    <citation type="journal article" date="2024" name="J Genomics">
        <title>Draft genome sequencing and assembly of Favolaschia claudopus CIRM-BRFM 2984 isolated from oak limbs.</title>
        <authorList>
            <person name="Navarro D."/>
            <person name="Drula E."/>
            <person name="Chaduli D."/>
            <person name="Cazenave R."/>
            <person name="Ahrendt S."/>
            <person name="Wang J."/>
            <person name="Lipzen A."/>
            <person name="Daum C."/>
            <person name="Barry K."/>
            <person name="Grigoriev I.V."/>
            <person name="Favel A."/>
            <person name="Rosso M.N."/>
            <person name="Martin F."/>
        </authorList>
    </citation>
    <scope>NUCLEOTIDE SEQUENCE [LARGE SCALE GENOMIC DNA]</scope>
    <source>
        <strain evidence="3 4">CIRM-BRFM 2984</strain>
    </source>
</reference>
<dbReference type="Gene3D" id="3.10.129.10">
    <property type="entry name" value="Hotdog Thioesterase"/>
    <property type="match status" value="1"/>
</dbReference>
<keyword evidence="2" id="KW-0378">Hydrolase</keyword>
<dbReference type="AlphaFoldDB" id="A0AAW0C5F4"/>
<organism evidence="3 4">
    <name type="scientific">Favolaschia claudopus</name>
    <dbReference type="NCBI Taxonomy" id="2862362"/>
    <lineage>
        <taxon>Eukaryota</taxon>
        <taxon>Fungi</taxon>
        <taxon>Dikarya</taxon>
        <taxon>Basidiomycota</taxon>
        <taxon>Agaricomycotina</taxon>
        <taxon>Agaricomycetes</taxon>
        <taxon>Agaricomycetidae</taxon>
        <taxon>Agaricales</taxon>
        <taxon>Marasmiineae</taxon>
        <taxon>Mycenaceae</taxon>
        <taxon>Favolaschia</taxon>
    </lineage>
</organism>
<keyword evidence="4" id="KW-1185">Reference proteome</keyword>
<protein>
    <submittedName>
        <fullName evidence="3">Thioesterase/thiol ester dehydrase-isomerase</fullName>
    </submittedName>
</protein>